<feature type="region of interest" description="Disordered" evidence="1">
    <location>
        <begin position="53"/>
        <end position="108"/>
    </location>
</feature>
<protein>
    <submittedName>
        <fullName evidence="2">Uncharacterized protein</fullName>
    </submittedName>
</protein>
<evidence type="ECO:0000313" key="3">
    <source>
        <dbReference type="Proteomes" id="UP000008866"/>
    </source>
</evidence>
<accession>D4AK96</accession>
<reference evidence="3" key="1">
    <citation type="journal article" date="2011" name="Genome Biol.">
        <title>Comparative and functional genomics provide insights into the pathogenicity of dermatophytic fungi.</title>
        <authorList>
            <person name="Burmester A."/>
            <person name="Shelest E."/>
            <person name="Gloeckner G."/>
            <person name="Heddergott C."/>
            <person name="Schindler S."/>
            <person name="Staib P."/>
            <person name="Heidel A."/>
            <person name="Felder M."/>
            <person name="Petzold A."/>
            <person name="Szafranski K."/>
            <person name="Feuermann M."/>
            <person name="Pedruzzi I."/>
            <person name="Priebe S."/>
            <person name="Groth M."/>
            <person name="Winkler R."/>
            <person name="Li W."/>
            <person name="Kniemeyer O."/>
            <person name="Schroeckh V."/>
            <person name="Hertweck C."/>
            <person name="Hube B."/>
            <person name="White T.C."/>
            <person name="Platzer M."/>
            <person name="Guthke R."/>
            <person name="Heitman J."/>
            <person name="Woestemeyer J."/>
            <person name="Zipfel P.F."/>
            <person name="Monod M."/>
            <person name="Brakhage A.A."/>
        </authorList>
    </citation>
    <scope>NUCLEOTIDE SEQUENCE [LARGE SCALE GENOMIC DNA]</scope>
    <source>
        <strain evidence="3">ATCC MYA-4681 / CBS 112371</strain>
    </source>
</reference>
<proteinExistence type="predicted"/>
<dbReference type="EMBL" id="ABSU01000001">
    <property type="protein sequence ID" value="EFE37169.1"/>
    <property type="molecule type" value="Genomic_DNA"/>
</dbReference>
<sequence length="108" mass="12717">MLLDLTTLMGDIKRRGQNETKQWGNKHHAGTGWDEALFVERWLLLMRLARERATEQGNKEQTVENKGQKTRLKRAEYAKKRYRFLRPSPSGRPSSQSHLMKSKNKKNH</sequence>
<evidence type="ECO:0000256" key="1">
    <source>
        <dbReference type="SAM" id="MobiDB-lite"/>
    </source>
</evidence>
<comment type="caution">
    <text evidence="2">The sequence shown here is derived from an EMBL/GenBank/DDBJ whole genome shotgun (WGS) entry which is preliminary data.</text>
</comment>
<dbReference type="GeneID" id="9522661"/>
<keyword evidence="3" id="KW-1185">Reference proteome</keyword>
<dbReference type="HOGENOM" id="CLU_2196305_0_0_1"/>
<organism evidence="2 3">
    <name type="scientific">Arthroderma benhamiae (strain ATCC MYA-4681 / CBS 112371)</name>
    <name type="common">Trichophyton mentagrophytes</name>
    <dbReference type="NCBI Taxonomy" id="663331"/>
    <lineage>
        <taxon>Eukaryota</taxon>
        <taxon>Fungi</taxon>
        <taxon>Dikarya</taxon>
        <taxon>Ascomycota</taxon>
        <taxon>Pezizomycotina</taxon>
        <taxon>Eurotiomycetes</taxon>
        <taxon>Eurotiomycetidae</taxon>
        <taxon>Onygenales</taxon>
        <taxon>Arthrodermataceae</taxon>
        <taxon>Trichophyton</taxon>
    </lineage>
</organism>
<gene>
    <name evidence="2" type="ORF">ARB_04698</name>
</gene>
<dbReference type="AlphaFoldDB" id="D4AK96"/>
<evidence type="ECO:0000313" key="2">
    <source>
        <dbReference type="EMBL" id="EFE37169.1"/>
    </source>
</evidence>
<feature type="compositionally biased region" description="Low complexity" evidence="1">
    <location>
        <begin position="85"/>
        <end position="97"/>
    </location>
</feature>
<dbReference type="RefSeq" id="XP_003017814.1">
    <property type="nucleotide sequence ID" value="XM_003017768.1"/>
</dbReference>
<name>D4AK96_ARTBC</name>
<feature type="compositionally biased region" description="Basic and acidic residues" evidence="1">
    <location>
        <begin position="53"/>
        <end position="79"/>
    </location>
</feature>
<dbReference type="KEGG" id="abe:ARB_04698"/>
<dbReference type="Proteomes" id="UP000008866">
    <property type="component" value="Unassembled WGS sequence"/>
</dbReference>